<dbReference type="VEuPathDB" id="FungiDB:FUN_013203"/>
<evidence type="ECO:0000313" key="2">
    <source>
        <dbReference type="EMBL" id="ANQ33053.1"/>
    </source>
</evidence>
<evidence type="ECO:0000259" key="1">
    <source>
        <dbReference type="Pfam" id="PF00505"/>
    </source>
</evidence>
<organism evidence="2">
    <name type="scientific">Rhizophagus irregularis</name>
    <dbReference type="NCBI Taxonomy" id="588596"/>
    <lineage>
        <taxon>Eukaryota</taxon>
        <taxon>Fungi</taxon>
        <taxon>Fungi incertae sedis</taxon>
        <taxon>Mucoromycota</taxon>
        <taxon>Glomeromycotina</taxon>
        <taxon>Glomeromycetes</taxon>
        <taxon>Glomerales</taxon>
        <taxon>Glomeraceae</taxon>
        <taxon>Rhizophagus</taxon>
    </lineage>
</organism>
<feature type="domain" description="HMG box" evidence="1">
    <location>
        <begin position="67"/>
        <end position="121"/>
    </location>
</feature>
<evidence type="ECO:0000313" key="6">
    <source>
        <dbReference type="Proteomes" id="UP000232722"/>
    </source>
</evidence>
<dbReference type="Pfam" id="PF00505">
    <property type="entry name" value="HMG_box"/>
    <property type="match status" value="1"/>
</dbReference>
<proteinExistence type="predicted"/>
<gene>
    <name evidence="2" type="primary">HMG19</name>
    <name evidence="5" type="ORF">RhiirA5_494965</name>
</gene>
<dbReference type="InterPro" id="IPR036910">
    <property type="entry name" value="HMG_box_dom_sf"/>
</dbReference>
<evidence type="ECO:0000313" key="4">
    <source>
        <dbReference type="EMBL" id="ANQ33055.1"/>
    </source>
</evidence>
<dbReference type="SUPFAM" id="SSF47095">
    <property type="entry name" value="HMG-box"/>
    <property type="match status" value="1"/>
</dbReference>
<sequence length="299" mass="34923">MNLIMEPEIDRKREHIFLDSSDPSMPNQVFLDDPISPSIVKLPFPPHIDPYKLITDRKQDGGMSRIPARTPNAFILYRKIFIESARKEGYHLPMTVISSMASKSWKHEPDNVKEEYKKISKQAFEIRKQLIPKTSRKKKREKWNFVSFSNKSNLNDSSNKIEMKTFVDNQSKDIQQQKDLSENMDSFKPNLETANPLPYADSLPNNVNEENGSYTKEQLNYQIDNQKPINSINYTNWAHNSYNNNKDIGFESLSHGNNVTNVYDINQYQLYNDDGTNSHSADNSLHYNFQPYYNNMYNM</sequence>
<dbReference type="Gene3D" id="1.10.30.10">
    <property type="entry name" value="High mobility group box domain"/>
    <property type="match status" value="1"/>
</dbReference>
<reference evidence="5 6" key="2">
    <citation type="submission" date="2016-04" db="EMBL/GenBank/DDBJ databases">
        <title>Genome analyses suggest a sexual origin of heterokaryosis in a supposedly ancient asexual fungus.</title>
        <authorList>
            <person name="Ropars J."/>
            <person name="Sedzielewska K."/>
            <person name="Noel J."/>
            <person name="Charron P."/>
            <person name="Farinelli L."/>
            <person name="Marton T."/>
            <person name="Kruger M."/>
            <person name="Pelin A."/>
            <person name="Brachmann A."/>
            <person name="Corradi N."/>
        </authorList>
    </citation>
    <scope>NUCLEOTIDE SEQUENCE [LARGE SCALE GENOMIC DNA]</scope>
    <source>
        <strain evidence="5 6">A5</strain>
    </source>
</reference>
<dbReference type="Proteomes" id="UP000232722">
    <property type="component" value="Unassembled WGS sequence"/>
</dbReference>
<evidence type="ECO:0000313" key="5">
    <source>
        <dbReference type="EMBL" id="PKC14954.1"/>
    </source>
</evidence>
<accession>A0A1B1EW56</accession>
<dbReference type="EMBL" id="KT212010">
    <property type="protein sequence ID" value="ANQ33054.1"/>
    <property type="molecule type" value="Genomic_DNA"/>
</dbReference>
<dbReference type="EMBL" id="KT212011">
    <property type="protein sequence ID" value="ANQ33055.1"/>
    <property type="molecule type" value="Genomic_DNA"/>
</dbReference>
<protein>
    <submittedName>
        <fullName evidence="2">MATA-HMG</fullName>
    </submittedName>
</protein>
<dbReference type="InterPro" id="IPR009071">
    <property type="entry name" value="HMG_box_dom"/>
</dbReference>
<reference evidence="2" key="1">
    <citation type="submission" date="2015-06" db="EMBL/GenBank/DDBJ databases">
        <title>Evolution and Diversity of Sexually-Related Genes in an Arbuscular Mycorrhizal Fungi.</title>
        <authorList>
            <person name="Charron P."/>
            <person name="Marton T."/>
            <person name="Corradi N."/>
        </authorList>
    </citation>
    <scope>NUCLEOTIDE SEQUENCE</scope>
    <source>
        <strain evidence="2">A5</strain>
        <strain evidence="3">B3</strain>
        <strain evidence="4">C2</strain>
    </source>
</reference>
<name>A0A1B1EW56_9GLOM</name>
<dbReference type="VEuPathDB" id="FungiDB:RhiirFUN_020272"/>
<dbReference type="VEuPathDB" id="FungiDB:RhiirA1_436238"/>
<dbReference type="EMBL" id="LLXJ01000109">
    <property type="protein sequence ID" value="PKC14954.1"/>
    <property type="molecule type" value="Genomic_DNA"/>
</dbReference>
<reference evidence="5 6" key="3">
    <citation type="submission" date="2017-09" db="EMBL/GenBank/DDBJ databases">
        <title>Extensive intraspecific genome diversity in a model arbuscular mycorrhizal fungus.</title>
        <authorList>
            <person name="Chen E.C."/>
            <person name="Morin E."/>
            <person name="Beaudet D."/>
            <person name="Noel J."/>
            <person name="Ndikumana S."/>
            <person name="Charron P."/>
            <person name="St-Onge C."/>
            <person name="Giorgi J."/>
            <person name="Grigoriev I.V."/>
            <person name="Roux C."/>
            <person name="Martin F.M."/>
            <person name="Corradi N."/>
        </authorList>
    </citation>
    <scope>NUCLEOTIDE SEQUENCE [LARGE SCALE GENOMIC DNA]</scope>
    <source>
        <strain evidence="5 6">A5</strain>
    </source>
</reference>
<dbReference type="AlphaFoldDB" id="A0A1B1EW56"/>
<dbReference type="EMBL" id="KT212009">
    <property type="protein sequence ID" value="ANQ33053.1"/>
    <property type="molecule type" value="Genomic_DNA"/>
</dbReference>
<evidence type="ECO:0000313" key="3">
    <source>
        <dbReference type="EMBL" id="ANQ33054.1"/>
    </source>
</evidence>
<dbReference type="OrthoDB" id="2327092at2759"/>